<dbReference type="EMBL" id="JAKUCV010007859">
    <property type="protein sequence ID" value="KAJ4821800.1"/>
    <property type="molecule type" value="Genomic_DNA"/>
</dbReference>
<feature type="region of interest" description="Disordered" evidence="1">
    <location>
        <begin position="17"/>
        <end position="36"/>
    </location>
</feature>
<proteinExistence type="predicted"/>
<organism evidence="2 3">
    <name type="scientific">Turnera subulata</name>
    <dbReference type="NCBI Taxonomy" id="218843"/>
    <lineage>
        <taxon>Eukaryota</taxon>
        <taxon>Viridiplantae</taxon>
        <taxon>Streptophyta</taxon>
        <taxon>Embryophyta</taxon>
        <taxon>Tracheophyta</taxon>
        <taxon>Spermatophyta</taxon>
        <taxon>Magnoliopsida</taxon>
        <taxon>eudicotyledons</taxon>
        <taxon>Gunneridae</taxon>
        <taxon>Pentapetalae</taxon>
        <taxon>rosids</taxon>
        <taxon>fabids</taxon>
        <taxon>Malpighiales</taxon>
        <taxon>Passifloraceae</taxon>
        <taxon>Turnera</taxon>
    </lineage>
</organism>
<feature type="non-terminal residue" evidence="2">
    <location>
        <position position="1"/>
    </location>
</feature>
<gene>
    <name evidence="2" type="ORF">Tsubulata_049654</name>
</gene>
<name>A0A9Q0EXR9_9ROSI</name>
<sequence length="93" mass="10375">GLLLVRFILESYELHCTDEGDGEETPTESGSPHNYSPFLHKNGIGRRCMDATTICKNGTGKRCIAICEGCYDAVLTDLSRRMEAYGHNQYMDP</sequence>
<evidence type="ECO:0000313" key="3">
    <source>
        <dbReference type="Proteomes" id="UP001141552"/>
    </source>
</evidence>
<reference evidence="2" key="1">
    <citation type="submission" date="2022-02" db="EMBL/GenBank/DDBJ databases">
        <authorList>
            <person name="Henning P.M."/>
            <person name="McCubbin A.G."/>
            <person name="Shore J.S."/>
        </authorList>
    </citation>
    <scope>NUCLEOTIDE SEQUENCE</scope>
    <source>
        <strain evidence="2">F60SS</strain>
        <tissue evidence="2">Leaves</tissue>
    </source>
</reference>
<dbReference type="AlphaFoldDB" id="A0A9Q0EXR9"/>
<evidence type="ECO:0000256" key="1">
    <source>
        <dbReference type="SAM" id="MobiDB-lite"/>
    </source>
</evidence>
<protein>
    <submittedName>
        <fullName evidence="2">Uncharacterized protein</fullName>
    </submittedName>
</protein>
<accession>A0A9Q0EXR9</accession>
<dbReference type="Proteomes" id="UP001141552">
    <property type="component" value="Unassembled WGS sequence"/>
</dbReference>
<evidence type="ECO:0000313" key="2">
    <source>
        <dbReference type="EMBL" id="KAJ4821800.1"/>
    </source>
</evidence>
<reference evidence="2" key="2">
    <citation type="journal article" date="2023" name="Plants (Basel)">
        <title>Annotation of the Turnera subulata (Passifloraceae) Draft Genome Reveals the S-Locus Evolved after the Divergence of Turneroideae from Passifloroideae in a Stepwise Manner.</title>
        <authorList>
            <person name="Henning P.M."/>
            <person name="Roalson E.H."/>
            <person name="Mir W."/>
            <person name="McCubbin A.G."/>
            <person name="Shore J.S."/>
        </authorList>
    </citation>
    <scope>NUCLEOTIDE SEQUENCE</scope>
    <source>
        <strain evidence="2">F60SS</strain>
    </source>
</reference>
<keyword evidence="3" id="KW-1185">Reference proteome</keyword>
<comment type="caution">
    <text evidence="2">The sequence shown here is derived from an EMBL/GenBank/DDBJ whole genome shotgun (WGS) entry which is preliminary data.</text>
</comment>